<evidence type="ECO:0000313" key="2">
    <source>
        <dbReference type="Proteomes" id="UP000219994"/>
    </source>
</evidence>
<gene>
    <name evidence="1" type="ORF">B5766_11320</name>
</gene>
<proteinExistence type="predicted"/>
<sequence length="145" mass="15839">MMPAMPIMILKPNARAAIELPWRSSPRANFDWLKDVCGERTRPEYDKQSKRFLVARPRTRHVLEALVDEYGEVLVHQFGHAATTCVEACWGANPDNAIDCVCGCAGLNHGSGHPLGTQVAPGLSVHQELTEVTYLVTANGTTALT</sequence>
<comment type="caution">
    <text evidence="1">The sequence shown here is derived from an EMBL/GenBank/DDBJ whole genome shotgun (WGS) entry which is preliminary data.</text>
</comment>
<organism evidence="1 2">
    <name type="scientific">Candidatus Lumbricidiphila eiseniae</name>
    <dbReference type="NCBI Taxonomy" id="1969409"/>
    <lineage>
        <taxon>Bacteria</taxon>
        <taxon>Bacillati</taxon>
        <taxon>Actinomycetota</taxon>
        <taxon>Actinomycetes</taxon>
        <taxon>Micrococcales</taxon>
        <taxon>Microbacteriaceae</taxon>
        <taxon>Candidatus Lumbricidiphila</taxon>
    </lineage>
</organism>
<dbReference type="AlphaFoldDB" id="A0A2A6FNY2"/>
<protein>
    <submittedName>
        <fullName evidence="1">Uncharacterized protein</fullName>
    </submittedName>
</protein>
<accession>A0A2A6FNY2</accession>
<reference evidence="2" key="1">
    <citation type="submission" date="2017-03" db="EMBL/GenBank/DDBJ databases">
        <authorList>
            <person name="Lund M.B."/>
        </authorList>
    </citation>
    <scope>NUCLEOTIDE SEQUENCE [LARGE SCALE GENOMIC DNA]</scope>
</reference>
<dbReference type="Proteomes" id="UP000219994">
    <property type="component" value="Unassembled WGS sequence"/>
</dbReference>
<evidence type="ECO:0000313" key="1">
    <source>
        <dbReference type="EMBL" id="PDQ34397.1"/>
    </source>
</evidence>
<name>A0A2A6FNY2_9MICO</name>
<dbReference type="EMBL" id="NAEP01000053">
    <property type="protein sequence ID" value="PDQ34397.1"/>
    <property type="molecule type" value="Genomic_DNA"/>
</dbReference>